<dbReference type="Proteomes" id="UP000298030">
    <property type="component" value="Unassembled WGS sequence"/>
</dbReference>
<accession>A0A4Y7TWR8</accession>
<reference evidence="2 3" key="1">
    <citation type="journal article" date="2019" name="Nat. Ecol. Evol.">
        <title>Megaphylogeny resolves global patterns of mushroom evolution.</title>
        <authorList>
            <person name="Varga T."/>
            <person name="Krizsan K."/>
            <person name="Foldi C."/>
            <person name="Dima B."/>
            <person name="Sanchez-Garcia M."/>
            <person name="Sanchez-Ramirez S."/>
            <person name="Szollosi G.J."/>
            <person name="Szarkandi J.G."/>
            <person name="Papp V."/>
            <person name="Albert L."/>
            <person name="Andreopoulos W."/>
            <person name="Angelini C."/>
            <person name="Antonin V."/>
            <person name="Barry K.W."/>
            <person name="Bougher N.L."/>
            <person name="Buchanan P."/>
            <person name="Buyck B."/>
            <person name="Bense V."/>
            <person name="Catcheside P."/>
            <person name="Chovatia M."/>
            <person name="Cooper J."/>
            <person name="Damon W."/>
            <person name="Desjardin D."/>
            <person name="Finy P."/>
            <person name="Geml J."/>
            <person name="Haridas S."/>
            <person name="Hughes K."/>
            <person name="Justo A."/>
            <person name="Karasinski D."/>
            <person name="Kautmanova I."/>
            <person name="Kiss B."/>
            <person name="Kocsube S."/>
            <person name="Kotiranta H."/>
            <person name="LaButti K.M."/>
            <person name="Lechner B.E."/>
            <person name="Liimatainen K."/>
            <person name="Lipzen A."/>
            <person name="Lukacs Z."/>
            <person name="Mihaltcheva S."/>
            <person name="Morgado L.N."/>
            <person name="Niskanen T."/>
            <person name="Noordeloos M.E."/>
            <person name="Ohm R.A."/>
            <person name="Ortiz-Santana B."/>
            <person name="Ovrebo C."/>
            <person name="Racz N."/>
            <person name="Riley R."/>
            <person name="Savchenko A."/>
            <person name="Shiryaev A."/>
            <person name="Soop K."/>
            <person name="Spirin V."/>
            <person name="Szebenyi C."/>
            <person name="Tomsovsky M."/>
            <person name="Tulloss R.E."/>
            <person name="Uehling J."/>
            <person name="Grigoriev I.V."/>
            <person name="Vagvolgyi C."/>
            <person name="Papp T."/>
            <person name="Martin F.M."/>
            <person name="Miettinen O."/>
            <person name="Hibbett D.S."/>
            <person name="Nagy L.G."/>
        </authorList>
    </citation>
    <scope>NUCLEOTIDE SEQUENCE [LARGE SCALE GENOMIC DNA]</scope>
    <source>
        <strain evidence="2 3">FP101781</strain>
    </source>
</reference>
<evidence type="ECO:0000256" key="1">
    <source>
        <dbReference type="SAM" id="MobiDB-lite"/>
    </source>
</evidence>
<proteinExistence type="predicted"/>
<gene>
    <name evidence="2" type="ORF">FA13DRAFT_1726120</name>
</gene>
<organism evidence="2 3">
    <name type="scientific">Coprinellus micaceus</name>
    <name type="common">Glistening ink-cap mushroom</name>
    <name type="synonym">Coprinus micaceus</name>
    <dbReference type="NCBI Taxonomy" id="71717"/>
    <lineage>
        <taxon>Eukaryota</taxon>
        <taxon>Fungi</taxon>
        <taxon>Dikarya</taxon>
        <taxon>Basidiomycota</taxon>
        <taxon>Agaricomycotina</taxon>
        <taxon>Agaricomycetes</taxon>
        <taxon>Agaricomycetidae</taxon>
        <taxon>Agaricales</taxon>
        <taxon>Agaricineae</taxon>
        <taxon>Psathyrellaceae</taxon>
        <taxon>Coprinellus</taxon>
    </lineage>
</organism>
<protein>
    <submittedName>
        <fullName evidence="2">Uncharacterized protein</fullName>
    </submittedName>
</protein>
<dbReference type="AlphaFoldDB" id="A0A4Y7TWR8"/>
<evidence type="ECO:0000313" key="3">
    <source>
        <dbReference type="Proteomes" id="UP000298030"/>
    </source>
</evidence>
<evidence type="ECO:0000313" key="2">
    <source>
        <dbReference type="EMBL" id="TEB38431.1"/>
    </source>
</evidence>
<name>A0A4Y7TWR8_COPMI</name>
<feature type="region of interest" description="Disordered" evidence="1">
    <location>
        <begin position="58"/>
        <end position="85"/>
    </location>
</feature>
<keyword evidence="3" id="KW-1185">Reference proteome</keyword>
<comment type="caution">
    <text evidence="2">The sequence shown here is derived from an EMBL/GenBank/DDBJ whole genome shotgun (WGS) entry which is preliminary data.</text>
</comment>
<dbReference type="EMBL" id="QPFP01000003">
    <property type="protein sequence ID" value="TEB38431.1"/>
    <property type="molecule type" value="Genomic_DNA"/>
</dbReference>
<feature type="compositionally biased region" description="Polar residues" evidence="1">
    <location>
        <begin position="75"/>
        <end position="85"/>
    </location>
</feature>
<feature type="region of interest" description="Disordered" evidence="1">
    <location>
        <begin position="1"/>
        <end position="42"/>
    </location>
</feature>
<sequence>MSRPRPYMTPCPTRTRIRFNGNSVHISPRHTPRVIPDGGHPRNPVRMLISASNSGAMMRQPHFHSTPQHHFRDGSVSSNQDTSHSISRCGYFKTEYYP</sequence>